<comment type="caution">
    <text evidence="2">The sequence shown here is derived from an EMBL/GenBank/DDBJ whole genome shotgun (WGS) entry which is preliminary data.</text>
</comment>
<feature type="transmembrane region" description="Helical" evidence="1">
    <location>
        <begin position="75"/>
        <end position="96"/>
    </location>
</feature>
<evidence type="ECO:0000313" key="3">
    <source>
        <dbReference type="Proteomes" id="UP001165068"/>
    </source>
</evidence>
<feature type="transmembrane region" description="Helical" evidence="1">
    <location>
        <begin position="142"/>
        <end position="165"/>
    </location>
</feature>
<sequence length="220" mass="23603">MPLIRPASLPLIRAAEGGSGEIGQADAAARALRADYERWSRLGWGALAYLGAVLGTLVGLATLEAASELSWGVGRVAVVVIGCVALIVAVTCLLVLHRLWRTGRRLTIAAAWWLRLPFRTGQRSRRAPFWYAPRTVQYEPRIFTRTTAGALLLLMAIFGLSSVFFTDAARMPLLTAAMVSIGVISALCMCGILGGIMRITSGLAEADPLWAGVRDRVRGA</sequence>
<name>A0ABQ5NCK9_9MICO</name>
<dbReference type="EMBL" id="BRZC01000001">
    <property type="protein sequence ID" value="GLC83493.1"/>
    <property type="molecule type" value="Genomic_DNA"/>
</dbReference>
<dbReference type="Proteomes" id="UP001165068">
    <property type="component" value="Unassembled WGS sequence"/>
</dbReference>
<feature type="transmembrane region" description="Helical" evidence="1">
    <location>
        <begin position="171"/>
        <end position="193"/>
    </location>
</feature>
<evidence type="ECO:0000256" key="1">
    <source>
        <dbReference type="SAM" id="Phobius"/>
    </source>
</evidence>
<evidence type="ECO:0000313" key="2">
    <source>
        <dbReference type="EMBL" id="GLC83493.1"/>
    </source>
</evidence>
<proteinExistence type="predicted"/>
<keyword evidence="1" id="KW-0812">Transmembrane</keyword>
<organism evidence="2 3">
    <name type="scientific">Microbacterium arabinogalactanolyticum</name>
    <dbReference type="NCBI Taxonomy" id="69365"/>
    <lineage>
        <taxon>Bacteria</taxon>
        <taxon>Bacillati</taxon>
        <taxon>Actinomycetota</taxon>
        <taxon>Actinomycetes</taxon>
        <taxon>Micrococcales</taxon>
        <taxon>Microbacteriaceae</taxon>
        <taxon>Microbacterium</taxon>
    </lineage>
</organism>
<reference evidence="2" key="1">
    <citation type="submission" date="2022-08" db="EMBL/GenBank/DDBJ databases">
        <title>Draft genome sequence of Microbacterium arabinogalactanolyticum JCM 9171.</title>
        <authorList>
            <person name="Fujita K."/>
            <person name="Ishiwata A."/>
            <person name="Fushinobu S."/>
        </authorList>
    </citation>
    <scope>NUCLEOTIDE SEQUENCE</scope>
    <source>
        <strain evidence="2">JCM 9171</strain>
    </source>
</reference>
<protein>
    <submittedName>
        <fullName evidence="2">Uncharacterized protein</fullName>
    </submittedName>
</protein>
<accession>A0ABQ5NCK9</accession>
<keyword evidence="3" id="KW-1185">Reference proteome</keyword>
<gene>
    <name evidence="2" type="ORF">MIAR_00810</name>
</gene>
<keyword evidence="1" id="KW-0472">Membrane</keyword>
<keyword evidence="1" id="KW-1133">Transmembrane helix</keyword>
<dbReference type="RefSeq" id="WP_285629870.1">
    <property type="nucleotide sequence ID" value="NZ_BAAAUK010000001.1"/>
</dbReference>
<feature type="transmembrane region" description="Helical" evidence="1">
    <location>
        <begin position="42"/>
        <end position="63"/>
    </location>
</feature>